<sequence length="354" mass="37780">MANLCIGLMSGTSLDGVDAVVIDTTATQLLAQTYLPYPKSLKQQLQALTQGGKIYLKDLADIDTQVAHFFADAVVALLESANILAADVKVIGSHGQTIFHQGGEYSMQIGHGAIIAERSGIAVVSDFRMNDIAAAGQGAPLTPMYHQHLLQGKEGVVINLGGIANLTRVSKGVVTGFDTGPANTLLDNWIKKSKQLDYDRDGVWARSGLVDERLLSALLADEYFKKPAPKSTGPEYFNLAWLTTYLTGNESAVDVQRTLVELTAMSISQQIAKGADVYLCGGGVHNLFLAERLAYLNPHSEVFTTNDLGMPVDYVEAAAFGFFAQQTLKGKTSSLPLVTGAKGARILGAIYAAQ</sequence>
<proteinExistence type="inferred from homology"/>
<dbReference type="PANTHER" id="PTHR30605">
    <property type="entry name" value="ANHYDRO-N-ACETYLMURAMIC ACID KINASE"/>
    <property type="match status" value="1"/>
</dbReference>
<dbReference type="EC" id="2.7.1.-" evidence="1"/>
<keyword evidence="1" id="KW-0808">Transferase</keyword>
<dbReference type="EMBL" id="FPHW01000061">
    <property type="protein sequence ID" value="SFV83722.1"/>
    <property type="molecule type" value="Genomic_DNA"/>
</dbReference>
<gene>
    <name evidence="1" type="ORF">MNB_SUP05-11-740</name>
    <name evidence="2" type="ORF">MNB_SUP05-7-1283</name>
</gene>
<dbReference type="GO" id="GO:0016773">
    <property type="term" value="F:phosphotransferase activity, alcohol group as acceptor"/>
    <property type="evidence" value="ECO:0007669"/>
    <property type="project" value="InterPro"/>
</dbReference>
<dbReference type="GO" id="GO:0009254">
    <property type="term" value="P:peptidoglycan turnover"/>
    <property type="evidence" value="ECO:0007669"/>
    <property type="project" value="InterPro"/>
</dbReference>
<dbReference type="HAMAP" id="MF_01270">
    <property type="entry name" value="AnhMurNAc_kinase"/>
    <property type="match status" value="1"/>
</dbReference>
<dbReference type="NCBIfam" id="NF007139">
    <property type="entry name" value="PRK09585.1-3"/>
    <property type="match status" value="1"/>
</dbReference>
<name>A0A1W1DEG3_9ZZZZ</name>
<reference evidence="1" key="1">
    <citation type="submission" date="2016-10" db="EMBL/GenBank/DDBJ databases">
        <authorList>
            <person name="de Groot N.N."/>
        </authorList>
    </citation>
    <scope>NUCLEOTIDE SEQUENCE</scope>
</reference>
<dbReference type="SUPFAM" id="SSF53067">
    <property type="entry name" value="Actin-like ATPase domain"/>
    <property type="match status" value="1"/>
</dbReference>
<dbReference type="CDD" id="cd24050">
    <property type="entry name" value="ASKHA_NBD_ANMK"/>
    <property type="match status" value="1"/>
</dbReference>
<dbReference type="InterPro" id="IPR005338">
    <property type="entry name" value="Anhydro_N_Ac-Mur_kinase"/>
</dbReference>
<protein>
    <submittedName>
        <fullName evidence="1">Anhydro-N-acetylmuramic acid kinase</fullName>
        <ecNumber evidence="1">2.7.1.-</ecNumber>
    </submittedName>
</protein>
<dbReference type="AlphaFoldDB" id="A0A1W1DEG3"/>
<keyword evidence="1" id="KW-0418">Kinase</keyword>
<evidence type="ECO:0000313" key="2">
    <source>
        <dbReference type="EMBL" id="SFV83722.1"/>
    </source>
</evidence>
<evidence type="ECO:0000313" key="1">
    <source>
        <dbReference type="EMBL" id="SFV79616.1"/>
    </source>
</evidence>
<organism evidence="1">
    <name type="scientific">hydrothermal vent metagenome</name>
    <dbReference type="NCBI Taxonomy" id="652676"/>
    <lineage>
        <taxon>unclassified sequences</taxon>
        <taxon>metagenomes</taxon>
        <taxon>ecological metagenomes</taxon>
    </lineage>
</organism>
<dbReference type="Gene3D" id="3.30.420.40">
    <property type="match status" value="2"/>
</dbReference>
<dbReference type="GO" id="GO:0006040">
    <property type="term" value="P:amino sugar metabolic process"/>
    <property type="evidence" value="ECO:0007669"/>
    <property type="project" value="InterPro"/>
</dbReference>
<dbReference type="EMBL" id="FPHS01000262">
    <property type="protein sequence ID" value="SFV79616.1"/>
    <property type="molecule type" value="Genomic_DNA"/>
</dbReference>
<dbReference type="PANTHER" id="PTHR30605:SF0">
    <property type="entry name" value="ANHYDRO-N-ACETYLMURAMIC ACID KINASE"/>
    <property type="match status" value="1"/>
</dbReference>
<dbReference type="GO" id="GO:0005524">
    <property type="term" value="F:ATP binding"/>
    <property type="evidence" value="ECO:0007669"/>
    <property type="project" value="InterPro"/>
</dbReference>
<accession>A0A1W1DEG3</accession>
<dbReference type="InterPro" id="IPR043129">
    <property type="entry name" value="ATPase_NBD"/>
</dbReference>
<dbReference type="GO" id="GO:0016301">
    <property type="term" value="F:kinase activity"/>
    <property type="evidence" value="ECO:0007669"/>
    <property type="project" value="UniProtKB-KW"/>
</dbReference>
<dbReference type="Pfam" id="PF03702">
    <property type="entry name" value="AnmK"/>
    <property type="match status" value="1"/>
</dbReference>